<evidence type="ECO:0000256" key="1">
    <source>
        <dbReference type="SAM" id="Phobius"/>
    </source>
</evidence>
<gene>
    <name evidence="2" type="ORF">PC_RS08385</name>
</gene>
<feature type="transmembrane region" description="Helical" evidence="1">
    <location>
        <begin position="98"/>
        <end position="116"/>
    </location>
</feature>
<organism evidence="2 3">
    <name type="scientific">Protochlamydia amoebophila (strain UWE25)</name>
    <dbReference type="NCBI Taxonomy" id="264201"/>
    <lineage>
        <taxon>Bacteria</taxon>
        <taxon>Pseudomonadati</taxon>
        <taxon>Chlamydiota</taxon>
        <taxon>Chlamydiia</taxon>
        <taxon>Parachlamydiales</taxon>
        <taxon>Parachlamydiaceae</taxon>
        <taxon>Candidatus Protochlamydia</taxon>
    </lineage>
</organism>
<evidence type="ECO:0000313" key="2">
    <source>
        <dbReference type="EMBL" id="CAF24475.1"/>
    </source>
</evidence>
<feature type="transmembrane region" description="Helical" evidence="1">
    <location>
        <begin position="41"/>
        <end position="58"/>
    </location>
</feature>
<keyword evidence="1" id="KW-0812">Transmembrane</keyword>
<dbReference type="STRING" id="264201.pc1751"/>
<proteinExistence type="predicted"/>
<feature type="transmembrane region" description="Helical" evidence="1">
    <location>
        <begin position="65"/>
        <end position="86"/>
    </location>
</feature>
<evidence type="ECO:0000313" key="3">
    <source>
        <dbReference type="Proteomes" id="UP000000529"/>
    </source>
</evidence>
<keyword evidence="3" id="KW-1185">Reference proteome</keyword>
<dbReference type="RefSeq" id="WP_011176296.1">
    <property type="nucleotide sequence ID" value="NC_005861.2"/>
</dbReference>
<keyword evidence="1" id="KW-1133">Transmembrane helix</keyword>
<reference evidence="2 3" key="1">
    <citation type="journal article" date="2004" name="Science">
        <title>Illuminating the evolutionary history of chlamydiae.</title>
        <authorList>
            <person name="Horn M."/>
            <person name="Collingro A."/>
            <person name="Schmitz-Esser S."/>
            <person name="Beier C.L."/>
            <person name="Purkhold U."/>
            <person name="Fartmann B."/>
            <person name="Brandt P."/>
            <person name="Nyakatura G.J."/>
            <person name="Droege M."/>
            <person name="Frishman D."/>
            <person name="Rattei T."/>
            <person name="Mewes H."/>
            <person name="Wagner M."/>
        </authorList>
    </citation>
    <scope>NUCLEOTIDE SEQUENCE [LARGE SCALE GENOMIC DNA]</scope>
    <source>
        <strain evidence="2 3">UWE25</strain>
    </source>
</reference>
<sequence>MAIKAEPDFLNINLLRPILQTSAVTAINAISGKLNHYSVSFPHLTLVASLASLVSAVTKKLFNNVISTYIATALGITISFVAQHLITKQTVNSKTVLMVAAPLILTEIFFDILHFTSGKN</sequence>
<dbReference type="EMBL" id="BX908798">
    <property type="protein sequence ID" value="CAF24475.1"/>
    <property type="molecule type" value="Genomic_DNA"/>
</dbReference>
<dbReference type="KEGG" id="pcu:PC_RS08385"/>
<dbReference type="Proteomes" id="UP000000529">
    <property type="component" value="Chromosome"/>
</dbReference>
<keyword evidence="1" id="KW-0472">Membrane</keyword>
<accession>Q6MAC4</accession>
<dbReference type="HOGENOM" id="CLU_2047439_0_0_0"/>
<name>Q6MAC4_PARUW</name>
<dbReference type="AlphaFoldDB" id="Q6MAC4"/>
<protein>
    <submittedName>
        <fullName evidence="2">Uncharacterized protein</fullName>
    </submittedName>
</protein>